<keyword evidence="9" id="KW-1185">Reference proteome</keyword>
<protein>
    <recommendedName>
        <fullName evidence="7">Major facilitator superfamily (MFS) profile domain-containing protein</fullName>
    </recommendedName>
</protein>
<dbReference type="Proteomes" id="UP001438707">
    <property type="component" value="Unassembled WGS sequence"/>
</dbReference>
<accession>A0AAW1QIA1</accession>
<dbReference type="PROSITE" id="PS50850">
    <property type="entry name" value="MFS"/>
    <property type="match status" value="1"/>
</dbReference>
<proteinExistence type="predicted"/>
<keyword evidence="3 6" id="KW-0812">Transmembrane</keyword>
<evidence type="ECO:0000256" key="6">
    <source>
        <dbReference type="SAM" id="Phobius"/>
    </source>
</evidence>
<feature type="transmembrane region" description="Helical" evidence="6">
    <location>
        <begin position="431"/>
        <end position="452"/>
    </location>
</feature>
<evidence type="ECO:0000313" key="9">
    <source>
        <dbReference type="Proteomes" id="UP001438707"/>
    </source>
</evidence>
<evidence type="ECO:0000256" key="1">
    <source>
        <dbReference type="ARBA" id="ARBA00004141"/>
    </source>
</evidence>
<keyword evidence="2" id="KW-0813">Transport</keyword>
<dbReference type="SUPFAM" id="SSF103473">
    <property type="entry name" value="MFS general substrate transporter"/>
    <property type="match status" value="1"/>
</dbReference>
<evidence type="ECO:0000259" key="7">
    <source>
        <dbReference type="PROSITE" id="PS50850"/>
    </source>
</evidence>
<dbReference type="PANTHER" id="PTHR23504">
    <property type="entry name" value="MAJOR FACILITATOR SUPERFAMILY DOMAIN-CONTAINING PROTEIN 10"/>
    <property type="match status" value="1"/>
</dbReference>
<reference evidence="8 9" key="1">
    <citation type="journal article" date="2024" name="Nat. Commun.">
        <title>Phylogenomics reveals the evolutionary origins of lichenization in chlorophyte algae.</title>
        <authorList>
            <person name="Puginier C."/>
            <person name="Libourel C."/>
            <person name="Otte J."/>
            <person name="Skaloud P."/>
            <person name="Haon M."/>
            <person name="Grisel S."/>
            <person name="Petersen M."/>
            <person name="Berrin J.G."/>
            <person name="Delaux P.M."/>
            <person name="Dal Grande F."/>
            <person name="Keller J."/>
        </authorList>
    </citation>
    <scope>NUCLEOTIDE SEQUENCE [LARGE SCALE GENOMIC DNA]</scope>
    <source>
        <strain evidence="8 9">SAG 2145</strain>
    </source>
</reference>
<name>A0AAW1QIA1_9CHLO</name>
<comment type="caution">
    <text evidence="8">The sequence shown here is derived from an EMBL/GenBank/DDBJ whole genome shotgun (WGS) entry which is preliminary data.</text>
</comment>
<keyword evidence="4 6" id="KW-1133">Transmembrane helix</keyword>
<feature type="transmembrane region" description="Helical" evidence="6">
    <location>
        <begin position="152"/>
        <end position="173"/>
    </location>
</feature>
<organism evidence="8 9">
    <name type="scientific">Apatococcus lobatus</name>
    <dbReference type="NCBI Taxonomy" id="904363"/>
    <lineage>
        <taxon>Eukaryota</taxon>
        <taxon>Viridiplantae</taxon>
        <taxon>Chlorophyta</taxon>
        <taxon>core chlorophytes</taxon>
        <taxon>Trebouxiophyceae</taxon>
        <taxon>Chlorellales</taxon>
        <taxon>Chlorellaceae</taxon>
        <taxon>Apatococcus</taxon>
    </lineage>
</organism>
<dbReference type="EMBL" id="JALJOS010000040">
    <property type="protein sequence ID" value="KAK9821185.1"/>
    <property type="molecule type" value="Genomic_DNA"/>
</dbReference>
<evidence type="ECO:0000256" key="4">
    <source>
        <dbReference type="ARBA" id="ARBA00022989"/>
    </source>
</evidence>
<evidence type="ECO:0000256" key="5">
    <source>
        <dbReference type="ARBA" id="ARBA00023136"/>
    </source>
</evidence>
<evidence type="ECO:0000313" key="8">
    <source>
        <dbReference type="EMBL" id="KAK9821185.1"/>
    </source>
</evidence>
<dbReference type="AlphaFoldDB" id="A0AAW1QIA1"/>
<feature type="transmembrane region" description="Helical" evidence="6">
    <location>
        <begin position="531"/>
        <end position="550"/>
    </location>
</feature>
<feature type="transmembrane region" description="Helical" evidence="6">
    <location>
        <begin position="197"/>
        <end position="220"/>
    </location>
</feature>
<evidence type="ECO:0000256" key="3">
    <source>
        <dbReference type="ARBA" id="ARBA00022692"/>
    </source>
</evidence>
<comment type="subcellular location">
    <subcellularLocation>
        <location evidence="1">Membrane</location>
        <topology evidence="1">Multi-pass membrane protein</topology>
    </subcellularLocation>
</comment>
<dbReference type="InterPro" id="IPR011701">
    <property type="entry name" value="MFS"/>
</dbReference>
<dbReference type="Pfam" id="PF07690">
    <property type="entry name" value="MFS_1"/>
    <property type="match status" value="1"/>
</dbReference>
<dbReference type="InterPro" id="IPR020846">
    <property type="entry name" value="MFS_dom"/>
</dbReference>
<evidence type="ECO:0000256" key="2">
    <source>
        <dbReference type="ARBA" id="ARBA00022448"/>
    </source>
</evidence>
<feature type="transmembrane region" description="Helical" evidence="6">
    <location>
        <begin position="354"/>
        <end position="372"/>
    </location>
</feature>
<dbReference type="Gene3D" id="1.20.1250.20">
    <property type="entry name" value="MFS general substrate transporter like domains"/>
    <property type="match status" value="1"/>
</dbReference>
<feature type="domain" description="Major facilitator superfamily (MFS) profile" evidence="7">
    <location>
        <begin position="17"/>
        <end position="555"/>
    </location>
</feature>
<feature type="transmembrane region" description="Helical" evidence="6">
    <location>
        <begin position="92"/>
        <end position="110"/>
    </location>
</feature>
<dbReference type="GO" id="GO:0016020">
    <property type="term" value="C:membrane"/>
    <property type="evidence" value="ECO:0007669"/>
    <property type="project" value="UniProtKB-SubCell"/>
</dbReference>
<feature type="transmembrane region" description="Helical" evidence="6">
    <location>
        <begin position="20"/>
        <end position="46"/>
    </location>
</feature>
<dbReference type="PANTHER" id="PTHR23504:SF117">
    <property type="entry name" value="MAJOR FACILITATOR SUPERFAMILY PROTEIN"/>
    <property type="match status" value="1"/>
</dbReference>
<sequence>MKLSWISLDLGGLGVAQFSSIWLIYFAQGLQTSLPYTIAVYMIRYWSSSKGLHDEQRIGQLTGLLTCFYQLAQFFTSYPWGMISDRWGRKPVILIGNLTSFLSVVAFGYSDSFLQASVARFAGGFFNGITGALKTVLGESCDAVAQAQAMSYLNLAWGLGTILGPVIGGYFVYPCDGILRHSSSLCQHDSWLQTRPFALPCLIVAAVTLAGSIMGFFCMVETLPSASSPEENAAFRYNILPAQPAAEGQGSTDDIQARLLMPTSGSAQLFRQSHDLGLERRESLGIPVGDRWQASRSGSIERKASFGGTSPRPTFSPHFQQLQRDIEGTQLVDTNGTAPPMDAPSSLMPWWKQLDMYLLLSTYGLIALMYTLTDEVTPIFASAPIAVGGLAWSASELAGPFSFRGVILIIYALFIYTYAQKRMGIVASAQLGLWLTYVHTIMVPLASLWTYIPHLPEAIMYTAMAVKAVAATHAYTAIMVATNEIAPEGQLGSVNGVSQTLAALTRAIAPALGGALWALSFDLKIPLHQFLAFFVNCIFIAAAQILMLFFKDEANVIGKDSPTN</sequence>
<feature type="transmembrane region" description="Helical" evidence="6">
    <location>
        <begin position="58"/>
        <end position="80"/>
    </location>
</feature>
<dbReference type="InterPro" id="IPR036259">
    <property type="entry name" value="MFS_trans_sf"/>
</dbReference>
<dbReference type="GO" id="GO:0022857">
    <property type="term" value="F:transmembrane transporter activity"/>
    <property type="evidence" value="ECO:0007669"/>
    <property type="project" value="InterPro"/>
</dbReference>
<keyword evidence="5 6" id="KW-0472">Membrane</keyword>
<gene>
    <name evidence="8" type="ORF">WJX74_006485</name>
</gene>
<feature type="transmembrane region" description="Helical" evidence="6">
    <location>
        <begin position="401"/>
        <end position="419"/>
    </location>
</feature>